<dbReference type="EMBL" id="BEZZ01000011">
    <property type="protein sequence ID" value="GCC22445.1"/>
    <property type="molecule type" value="Genomic_DNA"/>
</dbReference>
<name>A0A401RWC6_CHIPU</name>
<sequence>MQIIISGDAHVLPNGFLLYVVKNLGVYEPVTQNKINELLLGLWALSDCRNITSVQKQQVSQKKVLLPW</sequence>
<dbReference type="Proteomes" id="UP000287033">
    <property type="component" value="Unassembled WGS sequence"/>
</dbReference>
<reference evidence="1 2" key="1">
    <citation type="journal article" date="2018" name="Nat. Ecol. Evol.">
        <title>Shark genomes provide insights into elasmobranch evolution and the origin of vertebrates.</title>
        <authorList>
            <person name="Hara Y"/>
            <person name="Yamaguchi K"/>
            <person name="Onimaru K"/>
            <person name="Kadota M"/>
            <person name="Koyanagi M"/>
            <person name="Keeley SD"/>
            <person name="Tatsumi K"/>
            <person name="Tanaka K"/>
            <person name="Motone F"/>
            <person name="Kageyama Y"/>
            <person name="Nozu R"/>
            <person name="Adachi N"/>
            <person name="Nishimura O"/>
            <person name="Nakagawa R"/>
            <person name="Tanegashima C"/>
            <person name="Kiyatake I"/>
            <person name="Matsumoto R"/>
            <person name="Murakumo K"/>
            <person name="Nishida K"/>
            <person name="Terakita A"/>
            <person name="Kuratani S"/>
            <person name="Sato K"/>
            <person name="Hyodo S Kuraku.S."/>
        </authorList>
    </citation>
    <scope>NUCLEOTIDE SEQUENCE [LARGE SCALE GENOMIC DNA]</scope>
</reference>
<protein>
    <submittedName>
        <fullName evidence="1">Uncharacterized protein</fullName>
    </submittedName>
</protein>
<dbReference type="AlphaFoldDB" id="A0A401RWC6"/>
<comment type="caution">
    <text evidence="1">The sequence shown here is derived from an EMBL/GenBank/DDBJ whole genome shotgun (WGS) entry which is preliminary data.</text>
</comment>
<keyword evidence="2" id="KW-1185">Reference proteome</keyword>
<organism evidence="1 2">
    <name type="scientific">Chiloscyllium punctatum</name>
    <name type="common">Brownbanded bambooshark</name>
    <name type="synonym">Hemiscyllium punctatum</name>
    <dbReference type="NCBI Taxonomy" id="137246"/>
    <lineage>
        <taxon>Eukaryota</taxon>
        <taxon>Metazoa</taxon>
        <taxon>Chordata</taxon>
        <taxon>Craniata</taxon>
        <taxon>Vertebrata</taxon>
        <taxon>Chondrichthyes</taxon>
        <taxon>Elasmobranchii</taxon>
        <taxon>Galeomorphii</taxon>
        <taxon>Galeoidea</taxon>
        <taxon>Orectolobiformes</taxon>
        <taxon>Hemiscylliidae</taxon>
        <taxon>Chiloscyllium</taxon>
    </lineage>
</organism>
<gene>
    <name evidence="1" type="ORF">chiPu_0000833</name>
</gene>
<evidence type="ECO:0000313" key="2">
    <source>
        <dbReference type="Proteomes" id="UP000287033"/>
    </source>
</evidence>
<evidence type="ECO:0000313" key="1">
    <source>
        <dbReference type="EMBL" id="GCC22445.1"/>
    </source>
</evidence>
<proteinExistence type="predicted"/>
<accession>A0A401RWC6</accession>